<sequence>EEGCSKLRPDGCTHPCAGRECGQCEEGCSKLRPDGCTHPCALPCHHGNCPPCRLMVRQRCHCKISSLYIECLSVVGICNWLYGYVQLGCGHRCKLLCHPDECDQSCSQRVKLKCPCKRIKKEFPCSRVRSEMDLVVCDETCRQLQKKHAEVTHTHTLVHILHEHKLFAELEAFEKRQKGRRKKNRKVTEVETEEGVWHRYKLRLLMPICGILLAVAAFLMYVTDVLRVVD</sequence>
<dbReference type="GO" id="GO:0000977">
    <property type="term" value="F:RNA polymerase II transcription regulatory region sequence-specific DNA binding"/>
    <property type="evidence" value="ECO:0007669"/>
    <property type="project" value="TreeGrafter"/>
</dbReference>
<keyword evidence="6" id="KW-0812">Transmembrane</keyword>
<proteinExistence type="inferred from homology"/>
<reference evidence="8" key="2">
    <citation type="submission" date="2025-09" db="UniProtKB">
        <authorList>
            <consortium name="Ensembl"/>
        </authorList>
    </citation>
    <scope>IDENTIFICATION</scope>
</reference>
<dbReference type="AlphaFoldDB" id="A0A672M2U7"/>
<feature type="transmembrane region" description="Helical" evidence="6">
    <location>
        <begin position="204"/>
        <end position="222"/>
    </location>
</feature>
<dbReference type="InterPro" id="IPR000967">
    <property type="entry name" value="Znf_NFX1"/>
</dbReference>
<evidence type="ECO:0000256" key="4">
    <source>
        <dbReference type="ARBA" id="ARBA00022771"/>
    </source>
</evidence>
<keyword evidence="6" id="KW-1133">Transmembrane helix</keyword>
<feature type="domain" description="NF-X1-type" evidence="7">
    <location>
        <begin position="89"/>
        <end position="108"/>
    </location>
</feature>
<dbReference type="CDD" id="cd06008">
    <property type="entry name" value="NF-X1-zinc-finger"/>
    <property type="match status" value="1"/>
</dbReference>
<name>A0A672M2U7_SINGR</name>
<keyword evidence="3" id="KW-0677">Repeat</keyword>
<dbReference type="GO" id="GO:0000981">
    <property type="term" value="F:DNA-binding transcription factor activity, RNA polymerase II-specific"/>
    <property type="evidence" value="ECO:0007669"/>
    <property type="project" value="TreeGrafter"/>
</dbReference>
<dbReference type="OMA" id="CGRILAC"/>
<dbReference type="Ensembl" id="ENSSGRT00000033935.1">
    <property type="protein sequence ID" value="ENSSGRP00000031613.1"/>
    <property type="gene ID" value="ENSSGRG00000017753.1"/>
</dbReference>
<evidence type="ECO:0000313" key="9">
    <source>
        <dbReference type="Proteomes" id="UP000472262"/>
    </source>
</evidence>
<dbReference type="GO" id="GO:0005634">
    <property type="term" value="C:nucleus"/>
    <property type="evidence" value="ECO:0007669"/>
    <property type="project" value="InterPro"/>
</dbReference>
<dbReference type="SMART" id="SM00438">
    <property type="entry name" value="ZnF_NFX"/>
    <property type="match status" value="2"/>
</dbReference>
<evidence type="ECO:0000256" key="5">
    <source>
        <dbReference type="ARBA" id="ARBA00022833"/>
    </source>
</evidence>
<dbReference type="PANTHER" id="PTHR12360">
    <property type="entry name" value="NUCLEAR TRANSCRIPTION FACTOR, X-BOX BINDING 1 NFX1"/>
    <property type="match status" value="1"/>
</dbReference>
<dbReference type="InterPro" id="IPR034078">
    <property type="entry name" value="NFX1_fam"/>
</dbReference>
<evidence type="ECO:0000313" key="8">
    <source>
        <dbReference type="Ensembl" id="ENSSGRP00000031613.1"/>
    </source>
</evidence>
<evidence type="ECO:0000256" key="3">
    <source>
        <dbReference type="ARBA" id="ARBA00022737"/>
    </source>
</evidence>
<keyword evidence="9" id="KW-1185">Reference proteome</keyword>
<evidence type="ECO:0000256" key="1">
    <source>
        <dbReference type="ARBA" id="ARBA00007269"/>
    </source>
</evidence>
<keyword evidence="4" id="KW-0863">Zinc-finger</keyword>
<feature type="domain" description="NF-X1-type" evidence="7">
    <location>
        <begin position="36"/>
        <end position="54"/>
    </location>
</feature>
<organism evidence="8 9">
    <name type="scientific">Sinocyclocheilus grahami</name>
    <name type="common">Dianchi golden-line fish</name>
    <name type="synonym">Barbus grahami</name>
    <dbReference type="NCBI Taxonomy" id="75366"/>
    <lineage>
        <taxon>Eukaryota</taxon>
        <taxon>Metazoa</taxon>
        <taxon>Chordata</taxon>
        <taxon>Craniata</taxon>
        <taxon>Vertebrata</taxon>
        <taxon>Euteleostomi</taxon>
        <taxon>Actinopterygii</taxon>
        <taxon>Neopterygii</taxon>
        <taxon>Teleostei</taxon>
        <taxon>Ostariophysi</taxon>
        <taxon>Cypriniformes</taxon>
        <taxon>Cyprinidae</taxon>
        <taxon>Cyprininae</taxon>
        <taxon>Sinocyclocheilus</taxon>
    </lineage>
</organism>
<reference evidence="8" key="1">
    <citation type="submission" date="2025-08" db="UniProtKB">
        <authorList>
            <consortium name="Ensembl"/>
        </authorList>
    </citation>
    <scope>IDENTIFICATION</scope>
</reference>
<evidence type="ECO:0000256" key="2">
    <source>
        <dbReference type="ARBA" id="ARBA00022723"/>
    </source>
</evidence>
<accession>A0A672M2U7</accession>
<keyword evidence="5" id="KW-0862">Zinc</keyword>
<comment type="similarity">
    <text evidence="1">Belongs to the NFX1 family.</text>
</comment>
<protein>
    <recommendedName>
        <fullName evidence="7">NF-X1-type domain-containing protein</fullName>
    </recommendedName>
</protein>
<keyword evidence="2" id="KW-0479">Metal-binding</keyword>
<dbReference type="PANTHER" id="PTHR12360:SF1">
    <property type="entry name" value="NF-X1-TYPE ZINC FINGER PROTEIN NFXL1"/>
    <property type="match status" value="1"/>
</dbReference>
<evidence type="ECO:0000256" key="6">
    <source>
        <dbReference type="SAM" id="Phobius"/>
    </source>
</evidence>
<evidence type="ECO:0000259" key="7">
    <source>
        <dbReference type="SMART" id="SM00438"/>
    </source>
</evidence>
<dbReference type="Proteomes" id="UP000472262">
    <property type="component" value="Unassembled WGS sequence"/>
</dbReference>
<dbReference type="InParanoid" id="A0A672M2U7"/>
<dbReference type="GO" id="GO:0008270">
    <property type="term" value="F:zinc ion binding"/>
    <property type="evidence" value="ECO:0007669"/>
    <property type="project" value="UniProtKB-KW"/>
</dbReference>
<keyword evidence="6" id="KW-0472">Membrane</keyword>